<dbReference type="AlphaFoldDB" id="A0A6J6DKU9"/>
<protein>
    <submittedName>
        <fullName evidence="1">Unannotated protein</fullName>
    </submittedName>
</protein>
<reference evidence="1" key="1">
    <citation type="submission" date="2020-05" db="EMBL/GenBank/DDBJ databases">
        <authorList>
            <person name="Chiriac C."/>
            <person name="Salcher M."/>
            <person name="Ghai R."/>
            <person name="Kavagutti S V."/>
        </authorList>
    </citation>
    <scope>NUCLEOTIDE SEQUENCE</scope>
</reference>
<organism evidence="1">
    <name type="scientific">freshwater metagenome</name>
    <dbReference type="NCBI Taxonomy" id="449393"/>
    <lineage>
        <taxon>unclassified sequences</taxon>
        <taxon>metagenomes</taxon>
        <taxon>ecological metagenomes</taxon>
    </lineage>
</organism>
<proteinExistence type="predicted"/>
<name>A0A6J6DKU9_9ZZZZ</name>
<evidence type="ECO:0000313" key="1">
    <source>
        <dbReference type="EMBL" id="CAB4563996.1"/>
    </source>
</evidence>
<gene>
    <name evidence="1" type="ORF">UFOPK1591_00915</name>
</gene>
<accession>A0A6J6DKU9</accession>
<dbReference type="EMBL" id="CAEZTD010000066">
    <property type="protein sequence ID" value="CAB4563996.1"/>
    <property type="molecule type" value="Genomic_DNA"/>
</dbReference>
<sequence length="165" mass="18094">MNCMFGFINVPCTVGIDSNAPLGTQCVSNSSNALDVVGQGRTGPGNLDLCRSRTCKPSQHGIDVSCRYSGHGRIHRDATSHDGRQLLPTELNRGSKPRDRFLVRVIVERAEFGPPLGPANDHGLANIECAKTRDKGQRHDVCVVEQLVERRTHLASLPYARRLEP</sequence>